<name>A0A2N1N544_9GLOM</name>
<gene>
    <name evidence="2" type="ORF">RhiirC2_781517</name>
</gene>
<protein>
    <submittedName>
        <fullName evidence="2">Uncharacterized protein</fullName>
    </submittedName>
</protein>
<dbReference type="AlphaFoldDB" id="A0A2N1N544"/>
<sequence length="76" mass="8977">MSISHQDNNNDINENDSKKKRNKHKKKSRNTSDDTRILELRPKKRPTNMFPAQDRQTELIKKLKRDTSSLATNKDQ</sequence>
<evidence type="ECO:0000256" key="1">
    <source>
        <dbReference type="SAM" id="MobiDB-lite"/>
    </source>
</evidence>
<reference evidence="2 3" key="2">
    <citation type="submission" date="2017-10" db="EMBL/GenBank/DDBJ databases">
        <title>Extensive intraspecific genome diversity in a model arbuscular mycorrhizal fungus.</title>
        <authorList>
            <person name="Chen E.C.H."/>
            <person name="Morin E."/>
            <person name="Baudet D."/>
            <person name="Noel J."/>
            <person name="Ndikumana S."/>
            <person name="Charron P."/>
            <person name="St-Onge C."/>
            <person name="Giorgi J."/>
            <person name="Grigoriev I.V."/>
            <person name="Roux C."/>
            <person name="Martin F.M."/>
            <person name="Corradi N."/>
        </authorList>
    </citation>
    <scope>NUCLEOTIDE SEQUENCE [LARGE SCALE GENOMIC DNA]</scope>
    <source>
        <strain evidence="2 3">C2</strain>
    </source>
</reference>
<dbReference type="Proteomes" id="UP000233469">
    <property type="component" value="Unassembled WGS sequence"/>
</dbReference>
<proteinExistence type="predicted"/>
<organism evidence="2 3">
    <name type="scientific">Rhizophagus irregularis</name>
    <dbReference type="NCBI Taxonomy" id="588596"/>
    <lineage>
        <taxon>Eukaryota</taxon>
        <taxon>Fungi</taxon>
        <taxon>Fungi incertae sedis</taxon>
        <taxon>Mucoromycota</taxon>
        <taxon>Glomeromycotina</taxon>
        <taxon>Glomeromycetes</taxon>
        <taxon>Glomerales</taxon>
        <taxon>Glomeraceae</taxon>
        <taxon>Rhizophagus</taxon>
    </lineage>
</organism>
<accession>A0A2N1N544</accession>
<comment type="caution">
    <text evidence="2">The sequence shown here is derived from an EMBL/GenBank/DDBJ whole genome shotgun (WGS) entry which is preliminary data.</text>
</comment>
<evidence type="ECO:0000313" key="2">
    <source>
        <dbReference type="EMBL" id="PKK69025.1"/>
    </source>
</evidence>
<feature type="compositionally biased region" description="Basic residues" evidence="1">
    <location>
        <begin position="18"/>
        <end position="29"/>
    </location>
</feature>
<dbReference type="EMBL" id="LLXL01000775">
    <property type="protein sequence ID" value="PKK69025.1"/>
    <property type="molecule type" value="Genomic_DNA"/>
</dbReference>
<feature type="compositionally biased region" description="Polar residues" evidence="1">
    <location>
        <begin position="1"/>
        <end position="12"/>
    </location>
</feature>
<feature type="region of interest" description="Disordered" evidence="1">
    <location>
        <begin position="1"/>
        <end position="56"/>
    </location>
</feature>
<reference evidence="2 3" key="1">
    <citation type="submission" date="2016-04" db="EMBL/GenBank/DDBJ databases">
        <title>Genome analyses suggest a sexual origin of heterokaryosis in a supposedly ancient asexual fungus.</title>
        <authorList>
            <person name="Ropars J."/>
            <person name="Sedzielewska K."/>
            <person name="Noel J."/>
            <person name="Charron P."/>
            <person name="Farinelli L."/>
            <person name="Marton T."/>
            <person name="Kruger M."/>
            <person name="Pelin A."/>
            <person name="Brachmann A."/>
            <person name="Corradi N."/>
        </authorList>
    </citation>
    <scope>NUCLEOTIDE SEQUENCE [LARGE SCALE GENOMIC DNA]</scope>
    <source>
        <strain evidence="2 3">C2</strain>
    </source>
</reference>
<feature type="compositionally biased region" description="Basic and acidic residues" evidence="1">
    <location>
        <begin position="30"/>
        <end position="41"/>
    </location>
</feature>
<evidence type="ECO:0000313" key="3">
    <source>
        <dbReference type="Proteomes" id="UP000233469"/>
    </source>
</evidence>